<protein>
    <submittedName>
        <fullName evidence="2">Uncharacterized protein</fullName>
    </submittedName>
</protein>
<dbReference type="Proteomes" id="UP000478052">
    <property type="component" value="Unassembled WGS sequence"/>
</dbReference>
<proteinExistence type="predicted"/>
<reference evidence="2 3" key="1">
    <citation type="submission" date="2019-08" db="EMBL/GenBank/DDBJ databases">
        <title>Whole genome of Aphis craccivora.</title>
        <authorList>
            <person name="Voronova N.V."/>
            <person name="Shulinski R.S."/>
            <person name="Bandarenka Y.V."/>
            <person name="Zhorov D.G."/>
            <person name="Warner D."/>
        </authorList>
    </citation>
    <scope>NUCLEOTIDE SEQUENCE [LARGE SCALE GENOMIC DNA]</scope>
    <source>
        <strain evidence="2">180601</strain>
        <tissue evidence="2">Whole Body</tissue>
    </source>
</reference>
<dbReference type="EMBL" id="VUJU01000245">
    <property type="protein sequence ID" value="KAF0771849.1"/>
    <property type="molecule type" value="Genomic_DNA"/>
</dbReference>
<keyword evidence="1" id="KW-0732">Signal</keyword>
<evidence type="ECO:0000313" key="3">
    <source>
        <dbReference type="Proteomes" id="UP000478052"/>
    </source>
</evidence>
<gene>
    <name evidence="2" type="ORF">FWK35_00021800</name>
</gene>
<organism evidence="2 3">
    <name type="scientific">Aphis craccivora</name>
    <name type="common">Cowpea aphid</name>
    <dbReference type="NCBI Taxonomy" id="307492"/>
    <lineage>
        <taxon>Eukaryota</taxon>
        <taxon>Metazoa</taxon>
        <taxon>Ecdysozoa</taxon>
        <taxon>Arthropoda</taxon>
        <taxon>Hexapoda</taxon>
        <taxon>Insecta</taxon>
        <taxon>Pterygota</taxon>
        <taxon>Neoptera</taxon>
        <taxon>Paraneoptera</taxon>
        <taxon>Hemiptera</taxon>
        <taxon>Sternorrhyncha</taxon>
        <taxon>Aphidomorpha</taxon>
        <taxon>Aphidoidea</taxon>
        <taxon>Aphididae</taxon>
        <taxon>Aphidini</taxon>
        <taxon>Aphis</taxon>
        <taxon>Aphis</taxon>
    </lineage>
</organism>
<evidence type="ECO:0000313" key="2">
    <source>
        <dbReference type="EMBL" id="KAF0771849.1"/>
    </source>
</evidence>
<sequence length="85" mass="9411">MDNMMLMNLNLFAAVFDLCSSLSLVGSGGVDLPGFYAFMRGDDLIKPVRVAGGLIKGLYVSGKFGFLIGDRDPHWTIPYVWRHTK</sequence>
<name>A0A6G0ZM68_APHCR</name>
<feature type="chain" id="PRO_5026055539" evidence="1">
    <location>
        <begin position="22"/>
        <end position="85"/>
    </location>
</feature>
<evidence type="ECO:0000256" key="1">
    <source>
        <dbReference type="SAM" id="SignalP"/>
    </source>
</evidence>
<dbReference type="AlphaFoldDB" id="A0A6G0ZM68"/>
<comment type="caution">
    <text evidence="2">The sequence shown here is derived from an EMBL/GenBank/DDBJ whole genome shotgun (WGS) entry which is preliminary data.</text>
</comment>
<keyword evidence="3" id="KW-1185">Reference proteome</keyword>
<accession>A0A6G0ZM68</accession>
<feature type="signal peptide" evidence="1">
    <location>
        <begin position="1"/>
        <end position="21"/>
    </location>
</feature>